<evidence type="ECO:0000313" key="1">
    <source>
        <dbReference type="EMBL" id="TDQ09570.1"/>
    </source>
</evidence>
<dbReference type="Proteomes" id="UP000295620">
    <property type="component" value="Unassembled WGS sequence"/>
</dbReference>
<gene>
    <name evidence="1" type="ORF">ATK78_1726</name>
</gene>
<protein>
    <submittedName>
        <fullName evidence="1">Uncharacterized protein</fullName>
    </submittedName>
</protein>
<sequence length="31" mass="3734">MKKVAMEMNLLDQRDVISDEQQELTDQKRIK</sequence>
<name>A0A4R6SUY0_9SPHI</name>
<dbReference type="AlphaFoldDB" id="A0A4R6SUY0"/>
<keyword evidence="2" id="KW-1185">Reference proteome</keyword>
<comment type="caution">
    <text evidence="1">The sequence shown here is derived from an EMBL/GenBank/DDBJ whole genome shotgun (WGS) entry which is preliminary data.</text>
</comment>
<organism evidence="1 2">
    <name type="scientific">Pedobacter metabolipauper</name>
    <dbReference type="NCBI Taxonomy" id="425513"/>
    <lineage>
        <taxon>Bacteria</taxon>
        <taxon>Pseudomonadati</taxon>
        <taxon>Bacteroidota</taxon>
        <taxon>Sphingobacteriia</taxon>
        <taxon>Sphingobacteriales</taxon>
        <taxon>Sphingobacteriaceae</taxon>
        <taxon>Pedobacter</taxon>
    </lineage>
</organism>
<evidence type="ECO:0000313" key="2">
    <source>
        <dbReference type="Proteomes" id="UP000295620"/>
    </source>
</evidence>
<proteinExistence type="predicted"/>
<accession>A0A4R6SUY0</accession>
<dbReference type="EMBL" id="SNYC01000004">
    <property type="protein sequence ID" value="TDQ09570.1"/>
    <property type="molecule type" value="Genomic_DNA"/>
</dbReference>
<reference evidence="1 2" key="1">
    <citation type="submission" date="2019-03" db="EMBL/GenBank/DDBJ databases">
        <title>Genomic Encyclopedia of Archaeal and Bacterial Type Strains, Phase II (KMG-II): from individual species to whole genera.</title>
        <authorList>
            <person name="Goeker M."/>
        </authorList>
    </citation>
    <scope>NUCLEOTIDE SEQUENCE [LARGE SCALE GENOMIC DNA]</scope>
    <source>
        <strain evidence="1 2">DSM 19035</strain>
    </source>
</reference>